<dbReference type="Proteomes" id="UP001596105">
    <property type="component" value="Unassembled WGS sequence"/>
</dbReference>
<evidence type="ECO:0000256" key="1">
    <source>
        <dbReference type="ARBA" id="ARBA00010641"/>
    </source>
</evidence>
<reference evidence="8" key="1">
    <citation type="journal article" date="2019" name="Int. J. Syst. Evol. Microbiol.">
        <title>The Global Catalogue of Microorganisms (GCM) 10K type strain sequencing project: providing services to taxonomists for standard genome sequencing and annotation.</title>
        <authorList>
            <consortium name="The Broad Institute Genomics Platform"/>
            <consortium name="The Broad Institute Genome Sequencing Center for Infectious Disease"/>
            <person name="Wu L."/>
            <person name="Ma J."/>
        </authorList>
    </citation>
    <scope>NUCLEOTIDE SEQUENCE [LARGE SCALE GENOMIC DNA]</scope>
    <source>
        <strain evidence="8">CCUG 57113</strain>
    </source>
</reference>
<dbReference type="EMBL" id="JBHSMH010000004">
    <property type="protein sequence ID" value="MFC5467484.1"/>
    <property type="molecule type" value="Genomic_DNA"/>
</dbReference>
<accession>A0ABW0LNX4</accession>
<dbReference type="Gene3D" id="1.10.1740.10">
    <property type="match status" value="1"/>
</dbReference>
<dbReference type="PANTHER" id="PTHR43133">
    <property type="entry name" value="RNA POLYMERASE ECF-TYPE SIGMA FACTO"/>
    <property type="match status" value="1"/>
</dbReference>
<dbReference type="RefSeq" id="WP_209747126.1">
    <property type="nucleotide sequence ID" value="NZ_JBHSMH010000004.1"/>
</dbReference>
<comment type="similarity">
    <text evidence="1">Belongs to the sigma-70 factor family. ECF subfamily.</text>
</comment>
<keyword evidence="2" id="KW-0805">Transcription regulation</keyword>
<dbReference type="InterPro" id="IPR013325">
    <property type="entry name" value="RNA_pol_sigma_r2"/>
</dbReference>
<dbReference type="SUPFAM" id="SSF88946">
    <property type="entry name" value="Sigma2 domain of RNA polymerase sigma factors"/>
    <property type="match status" value="1"/>
</dbReference>
<name>A0ABW0LNX4_9BACL</name>
<keyword evidence="3" id="KW-0731">Sigma factor</keyword>
<dbReference type="NCBIfam" id="TIGR02937">
    <property type="entry name" value="sigma70-ECF"/>
    <property type="match status" value="1"/>
</dbReference>
<evidence type="ECO:0000259" key="6">
    <source>
        <dbReference type="Pfam" id="PF08281"/>
    </source>
</evidence>
<dbReference type="InterPro" id="IPR014284">
    <property type="entry name" value="RNA_pol_sigma-70_dom"/>
</dbReference>
<dbReference type="InterPro" id="IPR013324">
    <property type="entry name" value="RNA_pol_sigma_r3/r4-like"/>
</dbReference>
<feature type="domain" description="RNA polymerase sigma-70 region 2" evidence="5">
    <location>
        <begin position="44"/>
        <end position="108"/>
    </location>
</feature>
<evidence type="ECO:0000256" key="2">
    <source>
        <dbReference type="ARBA" id="ARBA00023015"/>
    </source>
</evidence>
<evidence type="ECO:0000313" key="7">
    <source>
        <dbReference type="EMBL" id="MFC5467484.1"/>
    </source>
</evidence>
<sequence>MYTLELFEPRTVSNEDIFEPVTSLQDAQLVENARSGDREAFSELVRRHRERALGWASTITQDGYMAEDVVQEALLSAFLHIEKLLEPERFKYWLKRIVRNQAMMKLRRGGPSGKESSFSALEVRNVGRPTLQAECSDLDRLLFRMANRADEERLANQDPQLRLIRKELYNSLHEILQCLTTKEQAIFEAHVFRQLSPSEIADALGVSLGSVYTSISRSRTKVQRERIRVYFQGYAQEKKRAGGTTRRVLAPPIPM</sequence>
<dbReference type="Pfam" id="PF08281">
    <property type="entry name" value="Sigma70_r4_2"/>
    <property type="match status" value="1"/>
</dbReference>
<dbReference type="InterPro" id="IPR013249">
    <property type="entry name" value="RNA_pol_sigma70_r4_t2"/>
</dbReference>
<keyword evidence="8" id="KW-1185">Reference proteome</keyword>
<gene>
    <name evidence="7" type="ORF">ACFPPD_02060</name>
</gene>
<dbReference type="InterPro" id="IPR039425">
    <property type="entry name" value="RNA_pol_sigma-70-like"/>
</dbReference>
<comment type="caution">
    <text evidence="7">The sequence shown here is derived from an EMBL/GenBank/DDBJ whole genome shotgun (WGS) entry which is preliminary data.</text>
</comment>
<feature type="domain" description="RNA polymerase sigma factor 70 region 4 type 2" evidence="6">
    <location>
        <begin position="170"/>
        <end position="221"/>
    </location>
</feature>
<evidence type="ECO:0000256" key="3">
    <source>
        <dbReference type="ARBA" id="ARBA00023082"/>
    </source>
</evidence>
<dbReference type="PANTHER" id="PTHR43133:SF51">
    <property type="entry name" value="RNA POLYMERASE SIGMA FACTOR"/>
    <property type="match status" value="1"/>
</dbReference>
<evidence type="ECO:0000259" key="5">
    <source>
        <dbReference type="Pfam" id="PF04542"/>
    </source>
</evidence>
<dbReference type="InterPro" id="IPR036388">
    <property type="entry name" value="WH-like_DNA-bd_sf"/>
</dbReference>
<dbReference type="Gene3D" id="1.10.10.10">
    <property type="entry name" value="Winged helix-like DNA-binding domain superfamily/Winged helix DNA-binding domain"/>
    <property type="match status" value="1"/>
</dbReference>
<dbReference type="InterPro" id="IPR007627">
    <property type="entry name" value="RNA_pol_sigma70_r2"/>
</dbReference>
<keyword evidence="4" id="KW-0804">Transcription</keyword>
<dbReference type="Pfam" id="PF04542">
    <property type="entry name" value="Sigma70_r2"/>
    <property type="match status" value="1"/>
</dbReference>
<evidence type="ECO:0000313" key="8">
    <source>
        <dbReference type="Proteomes" id="UP001596105"/>
    </source>
</evidence>
<organism evidence="7 8">
    <name type="scientific">Cohnella suwonensis</name>
    <dbReference type="NCBI Taxonomy" id="696072"/>
    <lineage>
        <taxon>Bacteria</taxon>
        <taxon>Bacillati</taxon>
        <taxon>Bacillota</taxon>
        <taxon>Bacilli</taxon>
        <taxon>Bacillales</taxon>
        <taxon>Paenibacillaceae</taxon>
        <taxon>Cohnella</taxon>
    </lineage>
</organism>
<protein>
    <submittedName>
        <fullName evidence="7">RNA polymerase sigma factor</fullName>
    </submittedName>
</protein>
<evidence type="ECO:0000256" key="4">
    <source>
        <dbReference type="ARBA" id="ARBA00023163"/>
    </source>
</evidence>
<proteinExistence type="inferred from homology"/>
<dbReference type="SUPFAM" id="SSF88659">
    <property type="entry name" value="Sigma3 and sigma4 domains of RNA polymerase sigma factors"/>
    <property type="match status" value="1"/>
</dbReference>